<name>A0AAN8NZE2_POLSC</name>
<dbReference type="Gene3D" id="2.60.120.260">
    <property type="entry name" value="Galactose-binding domain-like"/>
    <property type="match status" value="2"/>
</dbReference>
<reference evidence="13 14" key="1">
    <citation type="submission" date="2023-10" db="EMBL/GenBank/DDBJ databases">
        <title>Genomes of two closely related lineages of the louse Polyplax serrata with different host specificities.</title>
        <authorList>
            <person name="Martinu J."/>
            <person name="Tarabai H."/>
            <person name="Stefka J."/>
            <person name="Hypsa V."/>
        </authorList>
    </citation>
    <scope>NUCLEOTIDE SEQUENCE [LARGE SCALE GENOMIC DNA]</scope>
    <source>
        <strain evidence="13">HR10_N</strain>
    </source>
</reference>
<dbReference type="SMART" id="SM00215">
    <property type="entry name" value="VWC_out"/>
    <property type="match status" value="2"/>
</dbReference>
<organism evidence="13 14">
    <name type="scientific">Polyplax serrata</name>
    <name type="common">Common mouse louse</name>
    <dbReference type="NCBI Taxonomy" id="468196"/>
    <lineage>
        <taxon>Eukaryota</taxon>
        <taxon>Metazoa</taxon>
        <taxon>Ecdysozoa</taxon>
        <taxon>Arthropoda</taxon>
        <taxon>Hexapoda</taxon>
        <taxon>Insecta</taxon>
        <taxon>Pterygota</taxon>
        <taxon>Neoptera</taxon>
        <taxon>Paraneoptera</taxon>
        <taxon>Psocodea</taxon>
        <taxon>Troctomorpha</taxon>
        <taxon>Phthiraptera</taxon>
        <taxon>Anoplura</taxon>
        <taxon>Polyplacidae</taxon>
        <taxon>Polyplax</taxon>
    </lineage>
</organism>
<evidence type="ECO:0000259" key="9">
    <source>
        <dbReference type="PROSITE" id="PS50022"/>
    </source>
</evidence>
<comment type="caution">
    <text evidence="7">Lacks conserved residue(s) required for the propagation of feature annotation.</text>
</comment>
<dbReference type="InterPro" id="IPR001846">
    <property type="entry name" value="VWF_type-D"/>
</dbReference>
<dbReference type="InterPro" id="IPR000742">
    <property type="entry name" value="EGF"/>
</dbReference>
<dbReference type="GO" id="GO:0030414">
    <property type="term" value="F:peptidase inhibitor activity"/>
    <property type="evidence" value="ECO:0007669"/>
    <property type="project" value="UniProtKB-KW"/>
</dbReference>
<evidence type="ECO:0000256" key="3">
    <source>
        <dbReference type="ARBA" id="ARBA00022690"/>
    </source>
</evidence>
<dbReference type="SMART" id="SM00192">
    <property type="entry name" value="LDLa"/>
    <property type="match status" value="1"/>
</dbReference>
<dbReference type="CDD" id="cd19941">
    <property type="entry name" value="TIL"/>
    <property type="match status" value="6"/>
</dbReference>
<dbReference type="Gene3D" id="2.10.25.10">
    <property type="entry name" value="Laminin"/>
    <property type="match status" value="7"/>
</dbReference>
<keyword evidence="4" id="KW-0677">Repeat</keyword>
<feature type="domain" description="VWFD" evidence="12">
    <location>
        <begin position="1276"/>
        <end position="1447"/>
    </location>
</feature>
<gene>
    <name evidence="13" type="ORF">RUM43_002906</name>
</gene>
<feature type="domain" description="F5/8 type C" evidence="9">
    <location>
        <begin position="1777"/>
        <end position="1923"/>
    </location>
</feature>
<dbReference type="Pfam" id="PF23244">
    <property type="entry name" value="VWF"/>
    <property type="match status" value="2"/>
</dbReference>
<dbReference type="GO" id="GO:0031012">
    <property type="term" value="C:extracellular matrix"/>
    <property type="evidence" value="ECO:0007669"/>
    <property type="project" value="TreeGrafter"/>
</dbReference>
<feature type="domain" description="EGF-like" evidence="10">
    <location>
        <begin position="318"/>
        <end position="349"/>
    </location>
</feature>
<feature type="domain" description="VWFD" evidence="12">
    <location>
        <begin position="804"/>
        <end position="953"/>
    </location>
</feature>
<dbReference type="Pfam" id="PF00094">
    <property type="entry name" value="VWD"/>
    <property type="match status" value="6"/>
</dbReference>
<evidence type="ECO:0000256" key="8">
    <source>
        <dbReference type="SAM" id="SignalP"/>
    </source>
</evidence>
<proteinExistence type="inferred from homology"/>
<dbReference type="PROSITE" id="PS01208">
    <property type="entry name" value="VWFC_1"/>
    <property type="match status" value="1"/>
</dbReference>
<evidence type="ECO:0000256" key="2">
    <source>
        <dbReference type="ARBA" id="ARBA00009456"/>
    </source>
</evidence>
<feature type="domain" description="VWFD" evidence="12">
    <location>
        <begin position="2357"/>
        <end position="2533"/>
    </location>
</feature>
<dbReference type="EMBL" id="JAWJWE010000036">
    <property type="protein sequence ID" value="KAK6629089.1"/>
    <property type="molecule type" value="Genomic_DNA"/>
</dbReference>
<dbReference type="Proteomes" id="UP001372834">
    <property type="component" value="Unassembled WGS sequence"/>
</dbReference>
<dbReference type="GO" id="GO:0005615">
    <property type="term" value="C:extracellular space"/>
    <property type="evidence" value="ECO:0007669"/>
    <property type="project" value="TreeGrafter"/>
</dbReference>
<keyword evidence="8" id="KW-0732">Signal</keyword>
<dbReference type="SMART" id="SM00214">
    <property type="entry name" value="VWC"/>
    <property type="match status" value="5"/>
</dbReference>
<dbReference type="Pfam" id="PF00754">
    <property type="entry name" value="F5_F8_type_C"/>
    <property type="match status" value="2"/>
</dbReference>
<dbReference type="Pfam" id="PF01826">
    <property type="entry name" value="TIL"/>
    <property type="match status" value="4"/>
</dbReference>
<feature type="domain" description="VWFD" evidence="12">
    <location>
        <begin position="2673"/>
        <end position="2857"/>
    </location>
</feature>
<feature type="domain" description="F5/8 type C" evidence="9">
    <location>
        <begin position="1937"/>
        <end position="2085"/>
    </location>
</feature>
<protein>
    <submittedName>
        <fullName evidence="13">Uncharacterized protein</fullName>
    </submittedName>
</protein>
<dbReference type="InterPro" id="IPR002919">
    <property type="entry name" value="TIL_dom"/>
</dbReference>
<evidence type="ECO:0000259" key="12">
    <source>
        <dbReference type="PROSITE" id="PS51233"/>
    </source>
</evidence>
<comment type="caution">
    <text evidence="13">The sequence shown here is derived from an EMBL/GenBank/DDBJ whole genome shotgun (WGS) entry which is preliminary data.</text>
</comment>
<dbReference type="SUPFAM" id="SSF57567">
    <property type="entry name" value="Serine protease inhibitors"/>
    <property type="match status" value="6"/>
</dbReference>
<keyword evidence="6" id="KW-0325">Glycoprotein</keyword>
<dbReference type="Pfam" id="PF08742">
    <property type="entry name" value="C8"/>
    <property type="match status" value="4"/>
</dbReference>
<dbReference type="SUPFAM" id="SSF57603">
    <property type="entry name" value="FnI-like domain"/>
    <property type="match status" value="1"/>
</dbReference>
<evidence type="ECO:0000256" key="6">
    <source>
        <dbReference type="ARBA" id="ARBA00023180"/>
    </source>
</evidence>
<dbReference type="SMART" id="SM00231">
    <property type="entry name" value="FA58C"/>
    <property type="match status" value="2"/>
</dbReference>
<feature type="domain" description="EGF-like" evidence="10">
    <location>
        <begin position="222"/>
        <end position="253"/>
    </location>
</feature>
<keyword evidence="5 7" id="KW-1015">Disulfide bond</keyword>
<dbReference type="SUPFAM" id="SSF49785">
    <property type="entry name" value="Galactose-binding domain-like"/>
    <property type="match status" value="2"/>
</dbReference>
<dbReference type="PANTHER" id="PTHR11339:SF386">
    <property type="entry name" value="HEMOLECTIN, ISOFORM A"/>
    <property type="match status" value="1"/>
</dbReference>
<keyword evidence="7" id="KW-0245">EGF-like domain</keyword>
<feature type="signal peptide" evidence="8">
    <location>
        <begin position="1"/>
        <end position="21"/>
    </location>
</feature>
<evidence type="ECO:0000256" key="7">
    <source>
        <dbReference type="PROSITE-ProRule" id="PRU00076"/>
    </source>
</evidence>
<dbReference type="InterPro" id="IPR050780">
    <property type="entry name" value="Mucin_vWF_Thrombospondin_sf"/>
</dbReference>
<keyword evidence="3" id="KW-0646">Protease inhibitor</keyword>
<dbReference type="PANTHER" id="PTHR11339">
    <property type="entry name" value="EXTRACELLULAR MATRIX GLYCOPROTEIN RELATED"/>
    <property type="match status" value="1"/>
</dbReference>
<evidence type="ECO:0000256" key="1">
    <source>
        <dbReference type="ARBA" id="ARBA00004239"/>
    </source>
</evidence>
<feature type="disulfide bond" evidence="7">
    <location>
        <begin position="225"/>
        <end position="235"/>
    </location>
</feature>
<evidence type="ECO:0000259" key="10">
    <source>
        <dbReference type="PROSITE" id="PS50026"/>
    </source>
</evidence>
<feature type="disulfide bond" evidence="7">
    <location>
        <begin position="321"/>
        <end position="331"/>
    </location>
</feature>
<dbReference type="InterPro" id="IPR036084">
    <property type="entry name" value="Ser_inhib-like_sf"/>
</dbReference>
<accession>A0AAN8NZE2</accession>
<sequence length="3410" mass="383854">MLSLKQLFIFFVTELLVYTFANVKTSLRENDSSRLDNFIKESGFLDKVKQNPNSRQDDTAVYEDDTKDLVREIYSLGNEGTESEKEETRRQGRSFTFDNWENFINHKDRHSEENAISSEESEEIHSHHEGIHFDFPPKNDNELRHREDTNWIDYLVRNYEHTNSDCGEFLEIPTNSYVTCSKRSCTAICHNGYNFPDGRAELLFSCENKTWVPEVNVELLCEPVCLPPCQNNGKCFSPNQCLCTDNFEGPQCQFHDEPCLGMPPKPRNSQMSCTQSICSFDCLSGFSFLDGSTSLTMKCHQGEWQLEKSDLTFVEDCEAICDLPCLNGGKCLGSNKCQCPEGYTGVQCEYGTNEEPWKVSNISKVAHGEVITSTINQPEFQAALGDASKECSTWSGFHYKNFDGQIFSFDGDCAYVLVQDLVANTFKIVTEKTRCKSSTCTRTLKIHYQFSEYILHYEVKDMCGMLALKYKKNHLDGRLGVVVCSCNPTTWRPGIEDVLRTGVLGLGDSRRLGVRTKIGINMDGLPVFSVDGQVKRVPIQLDKFLVEQKKNEITVRLETIDLRLTWSKTDHLHIRVNEDIWGKIGGLCGGINNKENEDISHHDLQLFTSHWMVEDENTHGCNPTITDKKPCSDQSTLNYCNRIFNDDHFQLCFGDEKLKLYKQACILDICRCGKDCACETIKEFVESCRRYLTETNINSTITSDWREIAECPLSCPPGKVYSACGPMTEPSCGSFDLAIHSQCIEGCFCPSGKVLLNQTCISRENCPCQWKNEHFENGKKINKECNTCVCQKGEWKCTNLKCEARCSLIGGSHYTTFDGKKYEYAGQCSSYLFKSGNCTINYLRESCSHEIWVFNLFTTCQRTVNIKYGNEEVMLKNDNEIWLNVTLPNGIEVWWNGKDHIYIDLPGTHNEPTAGLCGTFNSNQKDDFLTSERDIEQTPFAFADKWKTEETCINKRETIQCDSNMWKKQKAEEYCQHLKEGPFKDCHQYVDVEPFYKDCVQDVCQCSEESKTCACPIFAHYGNECSRQGLDILWRNEITDCGLHCPLEQIYHSCGNSCTRSCRDIALMGENCRPKCSDGCNCPEGLTLNSDGLCIPISKCPCSHNNLNYEAGEVLLMKDPENVQYWYECKHSFGSIITLNVLFIILISLFASTCTNARWACRPATKLEIDRDYETGHQKCNESLNEEYTTCEPSEPKTCKNMHEQPKYTNRICFPGCVCKKGFVWDSVGKKCVNITQCPCHHGEKSYTNGEKIQVDCNTCICENGLWTCTKKDCTSTCSVWGDSHFKTFDGKIYDFQGSCEFILVSGSLSQYDTFVVTLDIVPCGSSGNTCPKMVSLKVGPQEKEENIVFKNYGFSYSHNDMERISVREIGLFIVAEVFDLGITLRWDRNTRIYLKADSRWKNRVTGLCGNYNDNDMDDFKTPISGETSEVSVIPFVDSWRVHTYCPETNTMNDACELQPRRKTWAVEKCSILISDVFAPCHAEIAFQPYLERCIIDSCGCDEGGDCECLCSAIAAYTEECTQRGIPIKWRSQHLCPMQCSAGSYYHSCISTCPPKSCKNRHHQHPILFDICSREPCVEGCQKPICEPGYVLIDDNSTSCVPITTCKSACLTVNNITYLEGDIMESDDCHSCYCSRHRKICLGMPCPKYSSTQVPASTDVNIEVITPSTSLPGCKPIELDCPLGSYLRADFTCVSKKDCPCSSTNGTILKPGDVVEMSECEKCQCINNELQCTFVCHTTIHPSSASFRNFTVETEIDFVEDGKITMIYHTTDTPFVSHECLTGQYESLVDDFSQFSASSHLNEFSSAEQARMSVVNGGWEAAMENDDQYLEIDLGRIEVIYGVNVAGVAGKYVTSYYLSYSLNGHKYVNIRDVDGKKEVFGGPFDGQHSVKRIFTRPIEARYLVFYPISWHEGIGLKIDILGCKTTTETTTHFPMMCSQPIGLGKHHLPELHVIVTSSKPGSGPEHIGMNNQGVWEPLTNSKSEWVQLNFGSAGNFTGIMTKGYPERNGVPESWVERFKITYSGDELTWNPILDEFGHEMIFMGNTDGKTLKKIFFKRPIHAKALKIEFVKWHENIALKLDVIGCYNSPAPTTTTFTEKPKTNCSICPGALYDDMGLCKCTEHKWWDGEKCVPFSECPCFFGLIAYPVGTTYTTDKCEECICRLFGIPHCFPKVCPDCPHGLQKVLTPLCGCTCKPCEGTTRLCPKSNVCIDETAWCNGVQDCPDDEVNCTSVQPTEKIPFEPNACEIVCPPGYQIVEHHVTIAGPSESELTPNDHYKRSRTKSKKMVKTYLGMKKTVHSWKRIKFTQCPAYDCVKMEGETHITCSSPSCPPGYTFVIMKSATEVLCPLWSCVPEKRPDDCYISSHNIKTFDGVEYKYDICDHILARDDFGTWNVQMFKDCNFTSPCTTRLGVQHGNHSIELNVRNHIVKFDSITFAENQITQMNALTRDFTIHLMGNSIVFTSTLYGFEIIFNDNGDVKIKVAGKLRGHLNGLCGLYNGNPQDDKTLPQGKLSKTTADFGNSWFNVGAKACLEPVCSLDKQNIALEICSTLRKEPFASCGKETSLELCIESVCNCLSQNIPEDECRCQKFSEIAMKCPGTDLFGWRVTFDCPPSCPFNLVHYDCYPYLCEPTCGTEKECAEPAPECFSGCFCPDGMVKKGNTCIKVSDCRDCMCSGMGDSTYLTFDGALTFNGNCTYVATRDKNPSGKPNFEVLVTNDLCNGSSFLTCTKEVTVKVDGHRIQLKATSGAEGVKLLVDGNETSLQNLKALHSFAEVDHNPDASAVTVELPKYHVGVKFLYKKFGFTIWLPSRIYSGRVEGLCGVCDNNIDLENIEGPDLWQTTPGETCLIEPPAVCTPTPEQEKMCLVMSDVNIFGQCLSFIDPTPFIDQCMEILCLNGHICNSIEAFSRACRDVDVCVNWRSPNFCPFTCPSDLEYKPCGCVKTCENYRSSFDSCQNSPVEGCFCPNNEILVNGTCKSEEFCNFCDAEGGHYESELWQVDKCTNCTCNNRIITCNTVRCSEFEKLDCKEDEILVTEENENECCAQQKCVCKPRHECPVLEMNNSVLPVGMETVIVETGCCSTLKTICQPQNCPEPLPCRAHYQMKIMNATVCCPEYVCEKPSNLCVFAPEEKAHSEGLVREIRDVHPHEIAKEVGERWSDGPCKSCVCVQRDGYAEAICTMTQCPNLDEHQDYPSYGLSEIFTPGKCCPEVVRKYCKHNNKTYMIGETWVPDESRPCESMRCSSFGDGEILKEIRLQVCNMECDRGWRYERDKGKCCGHCVQVGCLTEDKIYNHGDIWDSNNGCAHHTCVKVDDQFSISTIIESCPVIGDCPESEIYQDKCCLKCKIRSENKKNCIIQSMSSEETIHLIRETKEHHGLCRNLLPLQNFTQCVGFCDSYTQYDPGNAGTE</sequence>
<dbReference type="CDD" id="cd00057">
    <property type="entry name" value="FA58C"/>
    <property type="match status" value="2"/>
</dbReference>
<feature type="domain" description="VWFD" evidence="12">
    <location>
        <begin position="389"/>
        <end position="622"/>
    </location>
</feature>
<dbReference type="InterPro" id="IPR008979">
    <property type="entry name" value="Galactose-bd-like_sf"/>
</dbReference>
<dbReference type="InterPro" id="IPR002172">
    <property type="entry name" value="LDrepeatLR_classA_rpt"/>
</dbReference>
<feature type="domain" description="VWFC" evidence="11">
    <location>
        <begin position="2996"/>
        <end position="3050"/>
    </location>
</feature>
<dbReference type="PROSITE" id="PS00022">
    <property type="entry name" value="EGF_1"/>
    <property type="match status" value="2"/>
</dbReference>
<dbReference type="SMART" id="SM00181">
    <property type="entry name" value="EGF"/>
    <property type="match status" value="3"/>
</dbReference>
<dbReference type="PROSITE" id="PS51233">
    <property type="entry name" value="VWFD"/>
    <property type="match status" value="5"/>
</dbReference>
<dbReference type="SMART" id="SM00216">
    <property type="entry name" value="VWD"/>
    <property type="match status" value="5"/>
</dbReference>
<dbReference type="SMART" id="SM00832">
    <property type="entry name" value="C8"/>
    <property type="match status" value="3"/>
</dbReference>
<dbReference type="FunFam" id="2.10.25.10:FF:000674">
    <property type="entry name" value="Mucin-2"/>
    <property type="match status" value="1"/>
</dbReference>
<dbReference type="InterPro" id="IPR000421">
    <property type="entry name" value="FA58C"/>
</dbReference>
<feature type="chain" id="PRO_5042904243" evidence="8">
    <location>
        <begin position="22"/>
        <end position="3410"/>
    </location>
</feature>
<feature type="disulfide bond" evidence="7">
    <location>
        <begin position="339"/>
        <end position="348"/>
    </location>
</feature>
<evidence type="ECO:0000256" key="4">
    <source>
        <dbReference type="ARBA" id="ARBA00022737"/>
    </source>
</evidence>
<dbReference type="PROSITE" id="PS50026">
    <property type="entry name" value="EGF_3"/>
    <property type="match status" value="2"/>
</dbReference>
<comment type="similarity">
    <text evidence="2">Belongs to the thrombospondin family.</text>
</comment>
<evidence type="ECO:0000259" key="11">
    <source>
        <dbReference type="PROSITE" id="PS50184"/>
    </source>
</evidence>
<dbReference type="InterPro" id="IPR001007">
    <property type="entry name" value="VWF_dom"/>
</dbReference>
<evidence type="ECO:0000256" key="5">
    <source>
        <dbReference type="ARBA" id="ARBA00023157"/>
    </source>
</evidence>
<dbReference type="CDD" id="cd00054">
    <property type="entry name" value="EGF_CA"/>
    <property type="match status" value="1"/>
</dbReference>
<evidence type="ECO:0000313" key="13">
    <source>
        <dbReference type="EMBL" id="KAK6629089.1"/>
    </source>
</evidence>
<comment type="subcellular location">
    <subcellularLocation>
        <location evidence="1">Secreted</location>
        <location evidence="1">Extracellular space</location>
    </subcellularLocation>
</comment>
<dbReference type="PROSITE" id="PS01186">
    <property type="entry name" value="EGF_2"/>
    <property type="match status" value="1"/>
</dbReference>
<dbReference type="SUPFAM" id="SSF57196">
    <property type="entry name" value="EGF/Laminin"/>
    <property type="match status" value="1"/>
</dbReference>
<dbReference type="PROSITE" id="PS50022">
    <property type="entry name" value="FA58C_3"/>
    <property type="match status" value="2"/>
</dbReference>
<dbReference type="PROSITE" id="PS50184">
    <property type="entry name" value="VWFC_2"/>
    <property type="match status" value="1"/>
</dbReference>
<dbReference type="InterPro" id="IPR014853">
    <property type="entry name" value="VWF/SSPO/ZAN-like_Cys-rich_dom"/>
</dbReference>
<evidence type="ECO:0000313" key="14">
    <source>
        <dbReference type="Proteomes" id="UP001372834"/>
    </source>
</evidence>
<feature type="disulfide bond" evidence="7">
    <location>
        <begin position="243"/>
        <end position="252"/>
    </location>
</feature>